<dbReference type="STRING" id="35525.A0A164DNY5"/>
<dbReference type="AlphaFoldDB" id="A0A164DNY5"/>
<dbReference type="EMBL" id="LRGB01026532">
    <property type="protein sequence ID" value="KZR95977.1"/>
    <property type="molecule type" value="Genomic_DNA"/>
</dbReference>
<dbReference type="PANTHER" id="PTHR46954:SF1">
    <property type="entry name" value="C2H2-TYPE DOMAIN-CONTAINING PROTEIN"/>
    <property type="match status" value="1"/>
</dbReference>
<protein>
    <submittedName>
        <fullName evidence="1">Uncharacterized protein</fullName>
    </submittedName>
</protein>
<dbReference type="Proteomes" id="UP000076858">
    <property type="component" value="Unassembled WGS sequence"/>
</dbReference>
<name>A0A164DNY5_9CRUS</name>
<evidence type="ECO:0000313" key="1">
    <source>
        <dbReference type="EMBL" id="KZR95977.1"/>
    </source>
</evidence>
<accession>A0A164DNY5</accession>
<reference evidence="1 2" key="1">
    <citation type="submission" date="2016-03" db="EMBL/GenBank/DDBJ databases">
        <title>EvidentialGene: Evidence-directed Construction of Genes on Genomes.</title>
        <authorList>
            <person name="Gilbert D.G."/>
            <person name="Choi J.-H."/>
            <person name="Mockaitis K."/>
            <person name="Colbourne J."/>
            <person name="Pfrender M."/>
        </authorList>
    </citation>
    <scope>NUCLEOTIDE SEQUENCE [LARGE SCALE GENOMIC DNA]</scope>
    <source>
        <strain evidence="1 2">Xinb3</strain>
        <tissue evidence="1">Complete organism</tissue>
    </source>
</reference>
<gene>
    <name evidence="1" type="ORF">APZ42_009943</name>
</gene>
<comment type="caution">
    <text evidence="1">The sequence shown here is derived from an EMBL/GenBank/DDBJ whole genome shotgun (WGS) entry which is preliminary data.</text>
</comment>
<evidence type="ECO:0000313" key="2">
    <source>
        <dbReference type="Proteomes" id="UP000076858"/>
    </source>
</evidence>
<keyword evidence="2" id="KW-1185">Reference proteome</keyword>
<proteinExistence type="predicted"/>
<feature type="non-terminal residue" evidence="1">
    <location>
        <position position="204"/>
    </location>
</feature>
<dbReference type="OrthoDB" id="6371737at2759"/>
<dbReference type="PANTHER" id="PTHR46954">
    <property type="entry name" value="C2H2-TYPE DOMAIN-CONTAINING PROTEIN"/>
    <property type="match status" value="1"/>
</dbReference>
<sequence>MSCPDWCNCGKQTEPSLMHVEYRVSLPDHDWVVAEKHKLIPSVYAGIQIHPNGFVNRECVSYSGPTYIRSGKHSSSTALSHAIDFEKLLNLKEFAEITRCGLDQLVKPIVIFTVDGGPDENPRYQKVIQIAIHHFVNHNLDGLFVATHAPGRSAFNRVERKMAPLSKELSGLILPHDHFGTHLVNSGRTIDDELEEKILNTPVK</sequence>
<organism evidence="1 2">
    <name type="scientific">Daphnia magna</name>
    <dbReference type="NCBI Taxonomy" id="35525"/>
    <lineage>
        <taxon>Eukaryota</taxon>
        <taxon>Metazoa</taxon>
        <taxon>Ecdysozoa</taxon>
        <taxon>Arthropoda</taxon>
        <taxon>Crustacea</taxon>
        <taxon>Branchiopoda</taxon>
        <taxon>Diplostraca</taxon>
        <taxon>Cladocera</taxon>
        <taxon>Anomopoda</taxon>
        <taxon>Daphniidae</taxon>
        <taxon>Daphnia</taxon>
    </lineage>
</organism>